<dbReference type="InterPro" id="IPR013087">
    <property type="entry name" value="Znf_C2H2_type"/>
</dbReference>
<feature type="region of interest" description="Disordered" evidence="17">
    <location>
        <begin position="142"/>
        <end position="270"/>
    </location>
</feature>
<evidence type="ECO:0000256" key="16">
    <source>
        <dbReference type="PROSITE-ProRule" id="PRU00042"/>
    </source>
</evidence>
<organism evidence="19 20">
    <name type="scientific">Brachypteracias leptosomus</name>
    <name type="common">short-legged ground-roller</name>
    <dbReference type="NCBI Taxonomy" id="135165"/>
    <lineage>
        <taxon>Eukaryota</taxon>
        <taxon>Metazoa</taxon>
        <taxon>Chordata</taxon>
        <taxon>Craniata</taxon>
        <taxon>Vertebrata</taxon>
        <taxon>Euteleostomi</taxon>
        <taxon>Archelosauria</taxon>
        <taxon>Archosauria</taxon>
        <taxon>Dinosauria</taxon>
        <taxon>Saurischia</taxon>
        <taxon>Theropoda</taxon>
        <taxon>Coelurosauria</taxon>
        <taxon>Aves</taxon>
        <taxon>Neognathae</taxon>
        <taxon>Neoaves</taxon>
        <taxon>Telluraves</taxon>
        <taxon>Coraciimorphae</taxon>
        <taxon>Coraciiformes</taxon>
        <taxon>Brachypteraciidae</taxon>
        <taxon>Brachypteracias</taxon>
    </lineage>
</organism>
<dbReference type="GO" id="GO:0044545">
    <property type="term" value="C:NSL complex"/>
    <property type="evidence" value="ECO:0007669"/>
    <property type="project" value="TreeGrafter"/>
</dbReference>
<dbReference type="PANTHER" id="PTHR15856">
    <property type="entry name" value="PHD FINGER PROTEIN 20-RELATED"/>
    <property type="match status" value="1"/>
</dbReference>
<keyword evidence="9" id="KW-0007">Acetylation</keyword>
<dbReference type="PROSITE" id="PS50157">
    <property type="entry name" value="ZINC_FINGER_C2H2_2"/>
    <property type="match status" value="1"/>
</dbReference>
<keyword evidence="3" id="KW-0479">Metal-binding</keyword>
<dbReference type="OrthoDB" id="161570at2759"/>
<dbReference type="SMART" id="SM00333">
    <property type="entry name" value="TUDOR"/>
    <property type="match status" value="2"/>
</dbReference>
<dbReference type="InterPro" id="IPR041297">
    <property type="entry name" value="Crb2_Tudor"/>
</dbReference>
<dbReference type="GO" id="GO:0006325">
    <property type="term" value="P:chromatin organization"/>
    <property type="evidence" value="ECO:0007669"/>
    <property type="project" value="UniProtKB-KW"/>
</dbReference>
<dbReference type="CDD" id="cd20104">
    <property type="entry name" value="MBT_PHF20L1-like"/>
    <property type="match status" value="1"/>
</dbReference>
<evidence type="ECO:0000256" key="3">
    <source>
        <dbReference type="ARBA" id="ARBA00022723"/>
    </source>
</evidence>
<dbReference type="EMBL" id="VYZX01021350">
    <property type="protein sequence ID" value="NXS59249.1"/>
    <property type="molecule type" value="Genomic_DNA"/>
</dbReference>
<evidence type="ECO:0000256" key="10">
    <source>
        <dbReference type="ARBA" id="ARBA00023015"/>
    </source>
</evidence>
<evidence type="ECO:0000256" key="15">
    <source>
        <dbReference type="ARBA" id="ARBA00068742"/>
    </source>
</evidence>
<evidence type="ECO:0000256" key="2">
    <source>
        <dbReference type="ARBA" id="ARBA00022553"/>
    </source>
</evidence>
<feature type="compositionally biased region" description="Acidic residues" evidence="17">
    <location>
        <begin position="225"/>
        <end position="235"/>
    </location>
</feature>
<evidence type="ECO:0000256" key="9">
    <source>
        <dbReference type="ARBA" id="ARBA00022990"/>
    </source>
</evidence>
<evidence type="ECO:0000313" key="20">
    <source>
        <dbReference type="Proteomes" id="UP000520535"/>
    </source>
</evidence>
<evidence type="ECO:0000256" key="12">
    <source>
        <dbReference type="ARBA" id="ARBA00023157"/>
    </source>
</evidence>
<evidence type="ECO:0000256" key="6">
    <source>
        <dbReference type="ARBA" id="ARBA00022833"/>
    </source>
</evidence>
<keyword evidence="14" id="KW-0539">Nucleus</keyword>
<keyword evidence="8" id="KW-0156">Chromatin regulator</keyword>
<evidence type="ECO:0000259" key="18">
    <source>
        <dbReference type="PROSITE" id="PS50157"/>
    </source>
</evidence>
<evidence type="ECO:0000256" key="14">
    <source>
        <dbReference type="ARBA" id="ARBA00023242"/>
    </source>
</evidence>
<keyword evidence="20" id="KW-1185">Reference proteome</keyword>
<sequence>MTKHPPNRRGINFEVGAQLEARDRLKNWYPAHIEDIDYEEGKVLIHFKRWNHRYDEWFCWDSPYLRPLEKIQLRKEGLHEEEGCAGFHINDQVLACWSDCRFYPAKVTSVNKDGTYTVKFYDGVVQTVKNIHVKAFSKDQNIVGNAKPKERGNEIPSSPEKREKFKEQRKATGNAKKDKDEKTLKTEKRVKQPDKEGKLIVISEKGKVSEKNISKNGKEDKENISENDMEYSVDTEIEKKPENDNVKSPQENAKETKRKRGRPPITPPTGIQFLFSEYIEASSQTLQPITLELRRRKIPKGGEVPSKRPRIEKNLSQEKLKNSSDNPERDQNRRRSSRLSSSISHEILNTDQVTASTEIQPLKDAVSNQKESEKVQLEIPVESDQSFSEQGSPGNTSHSTAPSTDASLQEEKVEDTESSSVTVRTQEPSAATVTKPSRRADFLASKKAATVDQDHKFRCKFLDCSKSFRKAKLLHYHMKYFHGVEKAAESQQNPVKRNIQTRASLASEKANQERSKRGRTTAGSFSVKEHEKNKERKSKDFGRSKSKKKKKKKKRTKPEYSGSEENTDVSPELSPEKSVVTKCISSNKSSAHPSTVLHCSDSGQHRGKSKTNEDDTLSESSMDSLLWSDDDCSQDVDVTTNPDEEVEESDFEIVRCVCEVKEENDFMIQCEECLCWQHGVCMGLLEDNVPEKYTCYICQDPPGQRSSLKYWYEKEWLSNGHMHGLAFLEENYSHQNAKKIVATHQLLGDVQRVIEVLHGLQLKMSILQNKEHPDLKLWCHPWKHITVDEKLHTKHIIHVEENCCKEEPAGYRTWNGTVEKPSPLPSVEESYITSEHCYQKPRAYYPAIEQRLVVETRGSAMDDGVNRIRENGDDALSERFGWNLDREICKMENESKHNYSKVREPVSKKVSPEEAIEMKLLEKDKEGVVNSQLQWQLNLLAHVESLQDEVIHRMDFIEKELDVLESWLDYTGELEPPEPLARLPQLKHCIKQLITDLGKVQQIALCCST</sequence>
<dbReference type="PROSITE" id="PS01359">
    <property type="entry name" value="ZF_PHD_1"/>
    <property type="match status" value="1"/>
</dbReference>
<dbReference type="GO" id="GO:0071339">
    <property type="term" value="C:MLL1 complex"/>
    <property type="evidence" value="ECO:0007669"/>
    <property type="project" value="TreeGrafter"/>
</dbReference>
<feature type="region of interest" description="Disordered" evidence="17">
    <location>
        <begin position="502"/>
        <end position="620"/>
    </location>
</feature>
<feature type="compositionally biased region" description="Polar residues" evidence="17">
    <location>
        <begin position="383"/>
        <end position="407"/>
    </location>
</feature>
<evidence type="ECO:0000313" key="19">
    <source>
        <dbReference type="EMBL" id="NXS59249.1"/>
    </source>
</evidence>
<dbReference type="PROSITE" id="PS00028">
    <property type="entry name" value="ZINC_FINGER_C2H2_1"/>
    <property type="match status" value="1"/>
</dbReference>
<dbReference type="SUPFAM" id="SSF57903">
    <property type="entry name" value="FYVE/PHD zinc finger"/>
    <property type="match status" value="1"/>
</dbReference>
<reference evidence="19 20" key="1">
    <citation type="submission" date="2019-09" db="EMBL/GenBank/DDBJ databases">
        <title>Bird 10,000 Genomes (B10K) Project - Family phase.</title>
        <authorList>
            <person name="Zhang G."/>
        </authorList>
    </citation>
    <scope>NUCLEOTIDE SEQUENCE [LARGE SCALE GENOMIC DNA]</scope>
    <source>
        <strain evidence="19">B10K-DU-012-52</strain>
    </source>
</reference>
<evidence type="ECO:0000256" key="17">
    <source>
        <dbReference type="SAM" id="MobiDB-lite"/>
    </source>
</evidence>
<feature type="compositionally biased region" description="Basic and acidic residues" evidence="17">
    <location>
        <begin position="147"/>
        <end position="224"/>
    </location>
</feature>
<keyword evidence="2" id="KW-0597">Phosphoprotein</keyword>
<gene>
    <name evidence="19" type="primary">Phf20</name>
    <name evidence="19" type="ORF">BRALEP_R06428</name>
</gene>
<feature type="compositionally biased region" description="Basic and acidic residues" evidence="17">
    <location>
        <begin position="305"/>
        <end position="333"/>
    </location>
</feature>
<keyword evidence="10" id="KW-0805">Transcription regulation</keyword>
<dbReference type="PANTHER" id="PTHR15856:SF27">
    <property type="entry name" value="PHD FINGER PROTEIN 20"/>
    <property type="match status" value="1"/>
</dbReference>
<keyword evidence="12" id="KW-1015">Disulfide bond</keyword>
<dbReference type="InterPro" id="IPR002999">
    <property type="entry name" value="Tudor"/>
</dbReference>
<feature type="compositionally biased region" description="Polar residues" evidence="17">
    <location>
        <begin position="418"/>
        <end position="435"/>
    </location>
</feature>
<dbReference type="InterPro" id="IPR011011">
    <property type="entry name" value="Znf_FYVE_PHD"/>
</dbReference>
<dbReference type="AlphaFoldDB" id="A0A7L2VP43"/>
<feature type="region of interest" description="Disordered" evidence="17">
    <location>
        <begin position="294"/>
        <end position="437"/>
    </location>
</feature>
<dbReference type="InterPro" id="IPR043449">
    <property type="entry name" value="PHF20-like"/>
</dbReference>
<evidence type="ECO:0000256" key="1">
    <source>
        <dbReference type="ARBA" id="ARBA00004123"/>
    </source>
</evidence>
<keyword evidence="11" id="KW-0238">DNA-binding</keyword>
<dbReference type="Pfam" id="PF20826">
    <property type="entry name" value="PHD_5"/>
    <property type="match status" value="1"/>
</dbReference>
<feature type="non-terminal residue" evidence="19">
    <location>
        <position position="1"/>
    </location>
</feature>
<protein>
    <recommendedName>
        <fullName evidence="15">PHD finger protein 20</fullName>
    </recommendedName>
</protein>
<keyword evidence="7" id="KW-0832">Ubl conjugation</keyword>
<keyword evidence="13" id="KW-0804">Transcription</keyword>
<evidence type="ECO:0000256" key="11">
    <source>
        <dbReference type="ARBA" id="ARBA00023125"/>
    </source>
</evidence>
<feature type="compositionally biased region" description="Basic and acidic residues" evidence="17">
    <location>
        <begin position="527"/>
        <end position="543"/>
    </location>
</feature>
<dbReference type="FunFam" id="2.30.30.140:FF:000049">
    <property type="entry name" value="PHD finger protein 20 (Predicted)"/>
    <property type="match status" value="1"/>
</dbReference>
<evidence type="ECO:0000256" key="8">
    <source>
        <dbReference type="ARBA" id="ARBA00022853"/>
    </source>
</evidence>
<dbReference type="Pfam" id="PF18115">
    <property type="entry name" value="Tudor_3"/>
    <property type="match status" value="1"/>
</dbReference>
<evidence type="ECO:0000256" key="5">
    <source>
        <dbReference type="ARBA" id="ARBA00022771"/>
    </source>
</evidence>
<dbReference type="InterPro" id="IPR022255">
    <property type="entry name" value="PHF20_AT-hook"/>
</dbReference>
<feature type="compositionally biased region" description="Polar residues" evidence="17">
    <location>
        <begin position="347"/>
        <end position="359"/>
    </location>
</feature>
<dbReference type="Gene3D" id="2.30.30.140">
    <property type="match status" value="2"/>
</dbReference>
<dbReference type="Proteomes" id="UP000520535">
    <property type="component" value="Unassembled WGS sequence"/>
</dbReference>
<comment type="subcellular location">
    <subcellularLocation>
        <location evidence="1">Nucleus</location>
    </subcellularLocation>
</comment>
<feature type="domain" description="C2H2-type" evidence="18">
    <location>
        <begin position="457"/>
        <end position="487"/>
    </location>
</feature>
<dbReference type="Gene3D" id="3.30.40.10">
    <property type="entry name" value="Zinc/RING finger domain, C3HC4 (zinc finger)"/>
    <property type="match status" value="1"/>
</dbReference>
<evidence type="ECO:0000256" key="4">
    <source>
        <dbReference type="ARBA" id="ARBA00022737"/>
    </source>
</evidence>
<feature type="non-terminal residue" evidence="19">
    <location>
        <position position="1009"/>
    </location>
</feature>
<dbReference type="GO" id="GO:0003677">
    <property type="term" value="F:DNA binding"/>
    <property type="evidence" value="ECO:0007669"/>
    <property type="project" value="UniProtKB-KW"/>
</dbReference>
<evidence type="ECO:0000256" key="7">
    <source>
        <dbReference type="ARBA" id="ARBA00022843"/>
    </source>
</evidence>
<dbReference type="CDD" id="cd20453">
    <property type="entry name" value="Tudor_PHF20"/>
    <property type="match status" value="1"/>
</dbReference>
<feature type="compositionally biased region" description="Basic residues" evidence="17">
    <location>
        <begin position="544"/>
        <end position="556"/>
    </location>
</feature>
<dbReference type="GO" id="GO:0008270">
    <property type="term" value="F:zinc ion binding"/>
    <property type="evidence" value="ECO:0007669"/>
    <property type="project" value="UniProtKB-KW"/>
</dbReference>
<feature type="compositionally biased region" description="Polar residues" evidence="17">
    <location>
        <begin position="583"/>
        <end position="593"/>
    </location>
</feature>
<dbReference type="FunFam" id="3.30.40.10:FF:000196">
    <property type="entry name" value="PHD finger protein 20 (Predicted)"/>
    <property type="match status" value="1"/>
</dbReference>
<comment type="caution">
    <text evidence="19">The sequence shown here is derived from an EMBL/GenBank/DDBJ whole genome shotgun (WGS) entry which is preliminary data.</text>
</comment>
<dbReference type="Pfam" id="PF12618">
    <property type="entry name" value="PHF20_AT-hook"/>
    <property type="match status" value="1"/>
</dbReference>
<accession>A0A7L2VP43</accession>
<proteinExistence type="predicted"/>
<dbReference type="InterPro" id="IPR013083">
    <property type="entry name" value="Znf_RING/FYVE/PHD"/>
</dbReference>
<dbReference type="GO" id="GO:0006357">
    <property type="term" value="P:regulation of transcription by RNA polymerase II"/>
    <property type="evidence" value="ECO:0007669"/>
    <property type="project" value="TreeGrafter"/>
</dbReference>
<keyword evidence="5 16" id="KW-0863">Zinc-finger</keyword>
<keyword evidence="6" id="KW-0862">Zinc</keyword>
<feature type="compositionally biased region" description="Basic and acidic residues" evidence="17">
    <location>
        <begin position="236"/>
        <end position="245"/>
    </location>
</feature>
<keyword evidence="4" id="KW-0677">Repeat</keyword>
<evidence type="ECO:0000256" key="13">
    <source>
        <dbReference type="ARBA" id="ARBA00023163"/>
    </source>
</evidence>
<dbReference type="InterPro" id="IPR019786">
    <property type="entry name" value="Zinc_finger_PHD-type_CS"/>
</dbReference>
<name>A0A7L2VP43_9AVES</name>
<dbReference type="FunFam" id="2.30.30.140:FF:000043">
    <property type="entry name" value="PHD finger protein 20 (Predicted)"/>
    <property type="match status" value="1"/>
</dbReference>
<dbReference type="SUPFAM" id="SSF63748">
    <property type="entry name" value="Tudor/PWWP/MBT"/>
    <property type="match status" value="2"/>
</dbReference>